<evidence type="ECO:0000313" key="2">
    <source>
        <dbReference type="Proteomes" id="UP000663181"/>
    </source>
</evidence>
<accession>A0ABX7GRS8</accession>
<dbReference type="PANTHER" id="PTHR39217">
    <property type="match status" value="1"/>
</dbReference>
<dbReference type="InterPro" id="IPR053191">
    <property type="entry name" value="DcsG_Biosynth_Enzyme"/>
</dbReference>
<evidence type="ECO:0008006" key="3">
    <source>
        <dbReference type="Google" id="ProtNLM"/>
    </source>
</evidence>
<dbReference type="RefSeq" id="WP_188800369.1">
    <property type="nucleotide sequence ID" value="NZ_BMIZ01000002.1"/>
</dbReference>
<dbReference type="EMBL" id="CP064030">
    <property type="protein sequence ID" value="QRN53138.1"/>
    <property type="molecule type" value="Genomic_DNA"/>
</dbReference>
<proteinExistence type="predicted"/>
<name>A0ABX7GRS8_9GAMM</name>
<organism evidence="1 2">
    <name type="scientific">Dyella caseinilytica</name>
    <dbReference type="NCBI Taxonomy" id="1849581"/>
    <lineage>
        <taxon>Bacteria</taxon>
        <taxon>Pseudomonadati</taxon>
        <taxon>Pseudomonadota</taxon>
        <taxon>Gammaproteobacteria</taxon>
        <taxon>Lysobacterales</taxon>
        <taxon>Rhodanobacteraceae</taxon>
        <taxon>Dyella</taxon>
    </lineage>
</organism>
<evidence type="ECO:0000313" key="1">
    <source>
        <dbReference type="EMBL" id="QRN53138.1"/>
    </source>
</evidence>
<keyword evidence="2" id="KW-1185">Reference proteome</keyword>
<reference evidence="1 2" key="1">
    <citation type="submission" date="2020-10" db="EMBL/GenBank/DDBJ databases">
        <title>Phylogeny of dyella-like bacteria.</title>
        <authorList>
            <person name="Fu J."/>
        </authorList>
    </citation>
    <scope>NUCLEOTIDE SEQUENCE [LARGE SCALE GENOMIC DNA]</scope>
    <source>
        <strain evidence="1 2">DHOB09</strain>
    </source>
</reference>
<sequence>MSVSHPGFRVAIATCAQFPSVYADDAYFVSVLERLGVKPVVCIWNNPSVDWTAFDAVLVRTVWDYFQHYTAFLAWLDTLDRLDVPAINDTRLIRWNINKRYLLDIEQAGVPIIPTRIVPAGRLPEALSPAAKGELVIKPSVSGGAWHTVRGTPGDAAFDHAVAQLPKDLEFLVQPFVPEIASHGEWSLLYFAGAYSHAVIKHPASGDYRVQEQHGGVAKQAIPDAAIVHAADKALAAVATLGHHEQAYARVDGVMVGGQFRIMELELVEPLLHLAIKPEAAERFAAHVVERLRELGSRHSAATSGSTS</sequence>
<protein>
    <recommendedName>
        <fullName evidence="3">Glutathione synthetase-like protein</fullName>
    </recommendedName>
</protein>
<dbReference type="PANTHER" id="PTHR39217:SF1">
    <property type="entry name" value="GLUTATHIONE SYNTHETASE"/>
    <property type="match status" value="1"/>
</dbReference>
<dbReference type="SUPFAM" id="SSF56059">
    <property type="entry name" value="Glutathione synthetase ATP-binding domain-like"/>
    <property type="match status" value="1"/>
</dbReference>
<gene>
    <name evidence="1" type="ORF">ISN74_17125</name>
</gene>
<dbReference type="Proteomes" id="UP000663181">
    <property type="component" value="Chromosome"/>
</dbReference>